<reference evidence="2" key="1">
    <citation type="journal article" date="2020" name="Cell">
        <title>Large-Scale Comparative Analyses of Tick Genomes Elucidate Their Genetic Diversity and Vector Capacities.</title>
        <authorList>
            <consortium name="Tick Genome and Microbiome Consortium (TIGMIC)"/>
            <person name="Jia N."/>
            <person name="Wang J."/>
            <person name="Shi W."/>
            <person name="Du L."/>
            <person name="Sun Y."/>
            <person name="Zhan W."/>
            <person name="Jiang J.F."/>
            <person name="Wang Q."/>
            <person name="Zhang B."/>
            <person name="Ji P."/>
            <person name="Bell-Sakyi L."/>
            <person name="Cui X.M."/>
            <person name="Yuan T.T."/>
            <person name="Jiang B.G."/>
            <person name="Yang W.F."/>
            <person name="Lam T.T."/>
            <person name="Chang Q.C."/>
            <person name="Ding S.J."/>
            <person name="Wang X.J."/>
            <person name="Zhu J.G."/>
            <person name="Ruan X.D."/>
            <person name="Zhao L."/>
            <person name="Wei J.T."/>
            <person name="Ye R.Z."/>
            <person name="Que T.C."/>
            <person name="Du C.H."/>
            <person name="Zhou Y.H."/>
            <person name="Cheng J.X."/>
            <person name="Dai P.F."/>
            <person name="Guo W.B."/>
            <person name="Han X.H."/>
            <person name="Huang E.J."/>
            <person name="Li L.F."/>
            <person name="Wei W."/>
            <person name="Gao Y.C."/>
            <person name="Liu J.Z."/>
            <person name="Shao H.Z."/>
            <person name="Wang X."/>
            <person name="Wang C.C."/>
            <person name="Yang T.C."/>
            <person name="Huo Q.B."/>
            <person name="Li W."/>
            <person name="Chen H.Y."/>
            <person name="Chen S.E."/>
            <person name="Zhou L.G."/>
            <person name="Ni X.B."/>
            <person name="Tian J.H."/>
            <person name="Sheng Y."/>
            <person name="Liu T."/>
            <person name="Pan Y.S."/>
            <person name="Xia L.Y."/>
            <person name="Li J."/>
            <person name="Zhao F."/>
            <person name="Cao W.C."/>
        </authorList>
    </citation>
    <scope>NUCLEOTIDE SEQUENCE</scope>
    <source>
        <strain evidence="2">Rmic-2018</strain>
    </source>
</reference>
<evidence type="ECO:0000313" key="2">
    <source>
        <dbReference type="EMBL" id="KAH8040836.1"/>
    </source>
</evidence>
<comment type="caution">
    <text evidence="2">The sequence shown here is derived from an EMBL/GenBank/DDBJ whole genome shotgun (WGS) entry which is preliminary data.</text>
</comment>
<evidence type="ECO:0000256" key="1">
    <source>
        <dbReference type="SAM" id="MobiDB-lite"/>
    </source>
</evidence>
<dbReference type="Proteomes" id="UP000821866">
    <property type="component" value="Chromosome 1"/>
</dbReference>
<reference evidence="2" key="2">
    <citation type="submission" date="2021-09" db="EMBL/GenBank/DDBJ databases">
        <authorList>
            <person name="Jia N."/>
            <person name="Wang J."/>
            <person name="Shi W."/>
            <person name="Du L."/>
            <person name="Sun Y."/>
            <person name="Zhan W."/>
            <person name="Jiang J."/>
            <person name="Wang Q."/>
            <person name="Zhang B."/>
            <person name="Ji P."/>
            <person name="Sakyi L.B."/>
            <person name="Cui X."/>
            <person name="Yuan T."/>
            <person name="Jiang B."/>
            <person name="Yang W."/>
            <person name="Lam T.T.-Y."/>
            <person name="Chang Q."/>
            <person name="Ding S."/>
            <person name="Wang X."/>
            <person name="Zhu J."/>
            <person name="Ruan X."/>
            <person name="Zhao L."/>
            <person name="Wei J."/>
            <person name="Que T."/>
            <person name="Du C."/>
            <person name="Cheng J."/>
            <person name="Dai P."/>
            <person name="Han X."/>
            <person name="Huang E."/>
            <person name="Gao Y."/>
            <person name="Liu J."/>
            <person name="Shao H."/>
            <person name="Ye R."/>
            <person name="Li L."/>
            <person name="Wei W."/>
            <person name="Wang X."/>
            <person name="Wang C."/>
            <person name="Huo Q."/>
            <person name="Li W."/>
            <person name="Guo W."/>
            <person name="Chen H."/>
            <person name="Chen S."/>
            <person name="Zhou L."/>
            <person name="Zhou L."/>
            <person name="Ni X."/>
            <person name="Tian J."/>
            <person name="Zhou Y."/>
            <person name="Sheng Y."/>
            <person name="Liu T."/>
            <person name="Pan Y."/>
            <person name="Xia L."/>
            <person name="Li J."/>
            <person name="Zhao F."/>
            <person name="Cao W."/>
        </authorList>
    </citation>
    <scope>NUCLEOTIDE SEQUENCE</scope>
    <source>
        <strain evidence="2">Rmic-2018</strain>
        <tissue evidence="2">Larvae</tissue>
    </source>
</reference>
<dbReference type="AlphaFoldDB" id="A0A9J6F2V7"/>
<proteinExistence type="predicted"/>
<name>A0A9J6F2V7_RHIMP</name>
<evidence type="ECO:0000313" key="3">
    <source>
        <dbReference type="Proteomes" id="UP000821866"/>
    </source>
</evidence>
<sequence>MGDVRLPTSTVHLSHWPPRPLAWDEIHRDTGCSLLPTCPLPYIEVRWGTSSMSHRSPPARQQVTRPPSSLSNWRCHLTWARGVIGPVPVVAGGSRHDTPYGSTIPTVPSDTSKVSSDQYESFIRTPQLLDACTDTGRFPNDVSLEETKVLTPVEVMAIDGLSRQSDSPAGDTAFNRYSSNAGITSRPASK</sequence>
<gene>
    <name evidence="2" type="ORF">HPB51_013006</name>
</gene>
<accession>A0A9J6F2V7</accession>
<protein>
    <submittedName>
        <fullName evidence="2">Uncharacterized protein</fullName>
    </submittedName>
</protein>
<feature type="region of interest" description="Disordered" evidence="1">
    <location>
        <begin position="51"/>
        <end position="70"/>
    </location>
</feature>
<organism evidence="2 3">
    <name type="scientific">Rhipicephalus microplus</name>
    <name type="common">Cattle tick</name>
    <name type="synonym">Boophilus microplus</name>
    <dbReference type="NCBI Taxonomy" id="6941"/>
    <lineage>
        <taxon>Eukaryota</taxon>
        <taxon>Metazoa</taxon>
        <taxon>Ecdysozoa</taxon>
        <taxon>Arthropoda</taxon>
        <taxon>Chelicerata</taxon>
        <taxon>Arachnida</taxon>
        <taxon>Acari</taxon>
        <taxon>Parasitiformes</taxon>
        <taxon>Ixodida</taxon>
        <taxon>Ixodoidea</taxon>
        <taxon>Ixodidae</taxon>
        <taxon>Rhipicephalinae</taxon>
        <taxon>Rhipicephalus</taxon>
        <taxon>Boophilus</taxon>
    </lineage>
</organism>
<feature type="compositionally biased region" description="Polar residues" evidence="1">
    <location>
        <begin position="175"/>
        <end position="190"/>
    </location>
</feature>
<feature type="region of interest" description="Disordered" evidence="1">
    <location>
        <begin position="161"/>
        <end position="190"/>
    </location>
</feature>
<dbReference type="EMBL" id="JABSTU010000001">
    <property type="protein sequence ID" value="KAH8040836.1"/>
    <property type="molecule type" value="Genomic_DNA"/>
</dbReference>
<keyword evidence="3" id="KW-1185">Reference proteome</keyword>